<accession>A0A2P8FLY4</accession>
<dbReference type="InterPro" id="IPR009057">
    <property type="entry name" value="Homeodomain-like_sf"/>
</dbReference>
<reference evidence="1 2" key="1">
    <citation type="submission" date="2018-03" db="EMBL/GenBank/DDBJ databases">
        <title>Genomic Encyclopedia of Type Strains, Phase III (KMG-III): the genomes of soil and plant-associated and newly described type strains.</title>
        <authorList>
            <person name="Whitman W."/>
        </authorList>
    </citation>
    <scope>NUCLEOTIDE SEQUENCE [LARGE SCALE GENOMIC DNA]</scope>
    <source>
        <strain evidence="1 2">CGMCC 1.12259</strain>
    </source>
</reference>
<gene>
    <name evidence="1" type="ORF">B0H99_1352</name>
</gene>
<evidence type="ECO:0000313" key="1">
    <source>
        <dbReference type="EMBL" id="PSL22740.1"/>
    </source>
</evidence>
<dbReference type="Proteomes" id="UP000242682">
    <property type="component" value="Unassembled WGS sequence"/>
</dbReference>
<name>A0A2P8FLY4_9BACL</name>
<dbReference type="AlphaFoldDB" id="A0A2P8FLY4"/>
<comment type="caution">
    <text evidence="1">The sequence shown here is derived from an EMBL/GenBank/DDBJ whole genome shotgun (WGS) entry which is preliminary data.</text>
</comment>
<organism evidence="1 2">
    <name type="scientific">Planomicrobium soli</name>
    <dbReference type="NCBI Taxonomy" id="1176648"/>
    <lineage>
        <taxon>Bacteria</taxon>
        <taxon>Bacillati</taxon>
        <taxon>Bacillota</taxon>
        <taxon>Bacilli</taxon>
        <taxon>Bacillales</taxon>
        <taxon>Caryophanaceae</taxon>
        <taxon>Planomicrobium</taxon>
    </lineage>
</organism>
<keyword evidence="2" id="KW-1185">Reference proteome</keyword>
<evidence type="ECO:0008006" key="3">
    <source>
        <dbReference type="Google" id="ProtNLM"/>
    </source>
</evidence>
<proteinExistence type="predicted"/>
<dbReference type="EMBL" id="PYAT01000035">
    <property type="protein sequence ID" value="PSL22740.1"/>
    <property type="molecule type" value="Genomic_DNA"/>
</dbReference>
<protein>
    <recommendedName>
        <fullName evidence="3">Transposase</fullName>
    </recommendedName>
</protein>
<evidence type="ECO:0000313" key="2">
    <source>
        <dbReference type="Proteomes" id="UP000242682"/>
    </source>
</evidence>
<dbReference type="SUPFAM" id="SSF46689">
    <property type="entry name" value="Homeodomain-like"/>
    <property type="match status" value="1"/>
</dbReference>
<sequence>MEIKRGSKKGSTKRFYPEEIKREVIRMKLSGTYTDAEIMEIHQIKNRSQIGTWMKWHREGESHRLAQMVGKQYSYNAAVSELDELKKKVLYYEVKEELMGKYRELARRWSPPSS</sequence>